<feature type="region of interest" description="Disordered" evidence="1">
    <location>
        <begin position="1"/>
        <end position="29"/>
    </location>
</feature>
<evidence type="ECO:0008006" key="4">
    <source>
        <dbReference type="Google" id="ProtNLM"/>
    </source>
</evidence>
<dbReference type="Proteomes" id="UP000198589">
    <property type="component" value="Unassembled WGS sequence"/>
</dbReference>
<accession>A0A1I2E4I5</accession>
<protein>
    <recommendedName>
        <fullName evidence="4">STAS domain-containing protein</fullName>
    </recommendedName>
</protein>
<keyword evidence="3" id="KW-1185">Reference proteome</keyword>
<evidence type="ECO:0000313" key="2">
    <source>
        <dbReference type="EMBL" id="SFE87546.1"/>
    </source>
</evidence>
<name>A0A1I2E4I5_9ACTN</name>
<organism evidence="2 3">
    <name type="scientific">Blastococcus tunisiensis</name>
    <dbReference type="NCBI Taxonomy" id="1798228"/>
    <lineage>
        <taxon>Bacteria</taxon>
        <taxon>Bacillati</taxon>
        <taxon>Actinomycetota</taxon>
        <taxon>Actinomycetes</taxon>
        <taxon>Geodermatophilales</taxon>
        <taxon>Geodermatophilaceae</taxon>
        <taxon>Blastococcus</taxon>
    </lineage>
</organism>
<evidence type="ECO:0000313" key="3">
    <source>
        <dbReference type="Proteomes" id="UP000198589"/>
    </source>
</evidence>
<sequence length="125" mass="12830">MHPRSLTRATDRSAPAPAAGDTVRVSAAPPRTTTASGIVRLLNTAGGRVLVLAGAVDGPVVEEFLRRYGREPARIDGIDAGSVTAFSGAALELLRDHLDAAALAGRRVRVLGSPQVELLRAAAAG</sequence>
<dbReference type="EMBL" id="FOND01000006">
    <property type="protein sequence ID" value="SFE87546.1"/>
    <property type="molecule type" value="Genomic_DNA"/>
</dbReference>
<evidence type="ECO:0000256" key="1">
    <source>
        <dbReference type="SAM" id="MobiDB-lite"/>
    </source>
</evidence>
<dbReference type="AlphaFoldDB" id="A0A1I2E4I5"/>
<reference evidence="3" key="1">
    <citation type="submission" date="2016-10" db="EMBL/GenBank/DDBJ databases">
        <authorList>
            <person name="Varghese N."/>
            <person name="Submissions S."/>
        </authorList>
    </citation>
    <scope>NUCLEOTIDE SEQUENCE [LARGE SCALE GENOMIC DNA]</scope>
    <source>
        <strain evidence="3">DSM 46838</strain>
    </source>
</reference>
<gene>
    <name evidence="2" type="ORF">SAMN05216574_106231</name>
</gene>
<proteinExistence type="predicted"/>
<dbReference type="STRING" id="1798228.SAMN05216574_106231"/>